<evidence type="ECO:0000313" key="3">
    <source>
        <dbReference type="Proteomes" id="UP000193922"/>
    </source>
</evidence>
<evidence type="ECO:0000256" key="1">
    <source>
        <dbReference type="SAM" id="MobiDB-lite"/>
    </source>
</evidence>
<comment type="caution">
    <text evidence="2">The sequence shown here is derived from an EMBL/GenBank/DDBJ whole genome shotgun (WGS) entry which is preliminary data.</text>
</comment>
<dbReference type="AlphaFoldDB" id="A0A1Y1VTR5"/>
<name>A0A1Y1VTR5_9FUNG</name>
<organism evidence="2 3">
    <name type="scientific">Linderina pennispora</name>
    <dbReference type="NCBI Taxonomy" id="61395"/>
    <lineage>
        <taxon>Eukaryota</taxon>
        <taxon>Fungi</taxon>
        <taxon>Fungi incertae sedis</taxon>
        <taxon>Zoopagomycota</taxon>
        <taxon>Kickxellomycotina</taxon>
        <taxon>Kickxellomycetes</taxon>
        <taxon>Kickxellales</taxon>
        <taxon>Kickxellaceae</taxon>
        <taxon>Linderina</taxon>
    </lineage>
</organism>
<gene>
    <name evidence="2" type="ORF">DL89DRAFT_166689</name>
</gene>
<protein>
    <submittedName>
        <fullName evidence="2">Uncharacterized protein</fullName>
    </submittedName>
</protein>
<dbReference type="EMBL" id="MCFD01000073">
    <property type="protein sequence ID" value="ORX64678.1"/>
    <property type="molecule type" value="Genomic_DNA"/>
</dbReference>
<reference evidence="2 3" key="1">
    <citation type="submission" date="2016-07" db="EMBL/GenBank/DDBJ databases">
        <title>Pervasive Adenine N6-methylation of Active Genes in Fungi.</title>
        <authorList>
            <consortium name="DOE Joint Genome Institute"/>
            <person name="Mondo S.J."/>
            <person name="Dannebaum R.O."/>
            <person name="Kuo R.C."/>
            <person name="Labutti K."/>
            <person name="Haridas S."/>
            <person name="Kuo A."/>
            <person name="Salamov A."/>
            <person name="Ahrendt S.R."/>
            <person name="Lipzen A."/>
            <person name="Sullivan W."/>
            <person name="Andreopoulos W.B."/>
            <person name="Clum A."/>
            <person name="Lindquist E."/>
            <person name="Daum C."/>
            <person name="Ramamoorthy G.K."/>
            <person name="Gryganskyi A."/>
            <person name="Culley D."/>
            <person name="Magnuson J.K."/>
            <person name="James T.Y."/>
            <person name="O'Malley M.A."/>
            <person name="Stajich J.E."/>
            <person name="Spatafora J.W."/>
            <person name="Visel A."/>
            <person name="Grigoriev I.V."/>
        </authorList>
    </citation>
    <scope>NUCLEOTIDE SEQUENCE [LARGE SCALE GENOMIC DNA]</scope>
    <source>
        <strain evidence="2 3">ATCC 12442</strain>
    </source>
</reference>
<evidence type="ECO:0000313" key="2">
    <source>
        <dbReference type="EMBL" id="ORX64678.1"/>
    </source>
</evidence>
<dbReference type="Proteomes" id="UP000193922">
    <property type="component" value="Unassembled WGS sequence"/>
</dbReference>
<feature type="region of interest" description="Disordered" evidence="1">
    <location>
        <begin position="145"/>
        <end position="167"/>
    </location>
</feature>
<dbReference type="GeneID" id="63800384"/>
<keyword evidence="3" id="KW-1185">Reference proteome</keyword>
<dbReference type="RefSeq" id="XP_040739326.1">
    <property type="nucleotide sequence ID" value="XM_040883736.1"/>
</dbReference>
<accession>A0A1Y1VTR5</accession>
<sequence>MVCRVNTHLYKQHQTHYYNNLSDAMDFSVAPGYGLSSELSSELESDVLCRTPATNERKGGSRQSMQPSCALDTRLAVIFPPPRVSSHQGGSNKIKIDVGLIPGHNPAPGASAAVKEKHIGKPVMPNVKHGKFSDLASILPAPRTTASRTIPKQQQQADNTGADSQQTTQELRLCWSRIL</sequence>
<proteinExistence type="predicted"/>